<dbReference type="InterPro" id="IPR013087">
    <property type="entry name" value="Znf_C2H2_type"/>
</dbReference>
<feature type="domain" description="C2H2-type" evidence="13">
    <location>
        <begin position="1267"/>
        <end position="1295"/>
    </location>
</feature>
<feature type="domain" description="C2H2-type" evidence="13">
    <location>
        <begin position="349"/>
        <end position="377"/>
    </location>
</feature>
<feature type="compositionally biased region" description="Basic and acidic residues" evidence="12">
    <location>
        <begin position="1822"/>
        <end position="1846"/>
    </location>
</feature>
<dbReference type="Gene3D" id="3.30.160.60">
    <property type="entry name" value="Classic Zinc Finger"/>
    <property type="match status" value="10"/>
</dbReference>
<keyword evidence="5 11" id="KW-0862">Zinc</keyword>
<dbReference type="SUPFAM" id="SSF57667">
    <property type="entry name" value="beta-beta-alpha zinc fingers"/>
    <property type="match status" value="5"/>
</dbReference>
<feature type="domain" description="C2H2-type" evidence="13">
    <location>
        <begin position="779"/>
        <end position="806"/>
    </location>
</feature>
<gene>
    <name evidence="15" type="ORF">RUM44_001644</name>
</gene>
<dbReference type="SMART" id="SM00868">
    <property type="entry name" value="zf-AD"/>
    <property type="match status" value="2"/>
</dbReference>
<comment type="subcellular location">
    <subcellularLocation>
        <location evidence="1">Nucleus</location>
    </subcellularLocation>
</comment>
<dbReference type="Gene3D" id="3.40.1800.20">
    <property type="match status" value="1"/>
</dbReference>
<evidence type="ECO:0000259" key="14">
    <source>
        <dbReference type="PROSITE" id="PS51915"/>
    </source>
</evidence>
<keyword evidence="8" id="KW-0804">Transcription</keyword>
<feature type="compositionally biased region" description="Basic and acidic residues" evidence="12">
    <location>
        <begin position="1612"/>
        <end position="1623"/>
    </location>
</feature>
<name>A0ABR1AKL6_POLSC</name>
<dbReference type="PROSITE" id="PS00028">
    <property type="entry name" value="ZINC_FINGER_C2H2_1"/>
    <property type="match status" value="20"/>
</dbReference>
<evidence type="ECO:0000256" key="7">
    <source>
        <dbReference type="ARBA" id="ARBA00023125"/>
    </source>
</evidence>
<dbReference type="PANTHER" id="PTHR24384">
    <property type="entry name" value="FINGER PUTATIVE TRANSCRIPTION FACTOR FAMILY-RELATED"/>
    <property type="match status" value="1"/>
</dbReference>
<evidence type="ECO:0000256" key="6">
    <source>
        <dbReference type="ARBA" id="ARBA00023015"/>
    </source>
</evidence>
<dbReference type="Pfam" id="PF00096">
    <property type="entry name" value="zf-C2H2"/>
    <property type="match status" value="3"/>
</dbReference>
<dbReference type="SUPFAM" id="SSF57716">
    <property type="entry name" value="Glucocorticoid receptor-like (DNA-binding domain)"/>
    <property type="match status" value="1"/>
</dbReference>
<evidence type="ECO:0000256" key="4">
    <source>
        <dbReference type="ARBA" id="ARBA00022771"/>
    </source>
</evidence>
<comment type="caution">
    <text evidence="15">The sequence shown here is derived from an EMBL/GenBank/DDBJ whole genome shotgun (WGS) entry which is preliminary data.</text>
</comment>
<evidence type="ECO:0000256" key="5">
    <source>
        <dbReference type="ARBA" id="ARBA00022833"/>
    </source>
</evidence>
<dbReference type="Pfam" id="PF07776">
    <property type="entry name" value="zf-AD"/>
    <property type="match status" value="1"/>
</dbReference>
<dbReference type="PROSITE" id="PS51915">
    <property type="entry name" value="ZAD"/>
    <property type="match status" value="1"/>
</dbReference>
<feature type="compositionally biased region" description="Acidic residues" evidence="12">
    <location>
        <begin position="1668"/>
        <end position="1694"/>
    </location>
</feature>
<feature type="region of interest" description="Disordered" evidence="12">
    <location>
        <begin position="280"/>
        <end position="299"/>
    </location>
</feature>
<evidence type="ECO:0000256" key="2">
    <source>
        <dbReference type="ARBA" id="ARBA00022723"/>
    </source>
</evidence>
<dbReference type="PANTHER" id="PTHR24384:SF189">
    <property type="entry name" value="C2H2-TYPE DOMAIN-CONTAINING PROTEIN-RELATED"/>
    <property type="match status" value="1"/>
</dbReference>
<feature type="binding site" evidence="11">
    <location>
        <position position="55"/>
    </location>
    <ligand>
        <name>Zn(2+)</name>
        <dbReference type="ChEBI" id="CHEBI:29105"/>
    </ligand>
</feature>
<dbReference type="InterPro" id="IPR036236">
    <property type="entry name" value="Znf_C2H2_sf"/>
</dbReference>
<feature type="domain" description="C2H2-type" evidence="13">
    <location>
        <begin position="1590"/>
        <end position="1618"/>
    </location>
</feature>
<evidence type="ECO:0000256" key="12">
    <source>
        <dbReference type="SAM" id="MobiDB-lite"/>
    </source>
</evidence>
<evidence type="ECO:0000313" key="16">
    <source>
        <dbReference type="Proteomes" id="UP001359485"/>
    </source>
</evidence>
<feature type="domain" description="C2H2-type" evidence="13">
    <location>
        <begin position="809"/>
        <end position="836"/>
    </location>
</feature>
<keyword evidence="7" id="KW-0238">DNA-binding</keyword>
<feature type="compositionally biased region" description="Acidic residues" evidence="12">
    <location>
        <begin position="1702"/>
        <end position="1762"/>
    </location>
</feature>
<feature type="domain" description="C2H2-type" evidence="13">
    <location>
        <begin position="596"/>
        <end position="619"/>
    </location>
</feature>
<feature type="binding site" evidence="11">
    <location>
        <position position="58"/>
    </location>
    <ligand>
        <name>Zn(2+)</name>
        <dbReference type="ChEBI" id="CHEBI:29105"/>
    </ligand>
</feature>
<feature type="domain" description="C2H2-type" evidence="13">
    <location>
        <begin position="1077"/>
        <end position="1107"/>
    </location>
</feature>
<evidence type="ECO:0000259" key="13">
    <source>
        <dbReference type="PROSITE" id="PS50157"/>
    </source>
</evidence>
<accession>A0ABR1AKL6</accession>
<keyword evidence="16" id="KW-1185">Reference proteome</keyword>
<feature type="domain" description="C2H2-type" evidence="13">
    <location>
        <begin position="1205"/>
        <end position="1233"/>
    </location>
</feature>
<dbReference type="SMART" id="SM00355">
    <property type="entry name" value="ZnF_C2H2"/>
    <property type="match status" value="35"/>
</dbReference>
<feature type="domain" description="C2H2-type" evidence="13">
    <location>
        <begin position="1332"/>
        <end position="1360"/>
    </location>
</feature>
<evidence type="ECO:0000256" key="8">
    <source>
        <dbReference type="ARBA" id="ARBA00023163"/>
    </source>
</evidence>
<keyword evidence="2 11" id="KW-0479">Metal-binding</keyword>
<feature type="domain" description="C2H2-type" evidence="13">
    <location>
        <begin position="1174"/>
        <end position="1203"/>
    </location>
</feature>
<feature type="domain" description="C2H2-type" evidence="13">
    <location>
        <begin position="928"/>
        <end position="956"/>
    </location>
</feature>
<feature type="domain" description="C2H2-type" evidence="13">
    <location>
        <begin position="555"/>
        <end position="583"/>
    </location>
</feature>
<feature type="compositionally biased region" description="Basic and acidic residues" evidence="12">
    <location>
        <begin position="1798"/>
        <end position="1807"/>
    </location>
</feature>
<evidence type="ECO:0000256" key="10">
    <source>
        <dbReference type="PROSITE-ProRule" id="PRU00042"/>
    </source>
</evidence>
<keyword evidence="4 10" id="KW-0863">Zinc-finger</keyword>
<dbReference type="InterPro" id="IPR012934">
    <property type="entry name" value="Znf_AD"/>
</dbReference>
<feature type="region of interest" description="Disordered" evidence="12">
    <location>
        <begin position="1612"/>
        <end position="1853"/>
    </location>
</feature>
<sequence>MGESLEELCRLCAAFDPVKMPIFSSEGKQRNLIVKIQTCLRFKVAETDGFPSSVCYRCMFNLENYYDFYETCIKAQTLLQSKLGDGGDAAVICTPIIKEEGGGDGGGIPNLERLVHCDLCTASFNTAKDRWTHVLQTHKGDPRITCTICRKGFSTVSTLAFHKKNKHPEEGDETERKLKPLPKLQKINEIPKIQNKTYETVRNFLNNKTENILQDARHSDLANFNVKIGNTDIKFGNTSITVGNTNIRVGGSAGHNDSRASENQSMIDRLKNLGVDVFTGNSKNNSETAPAHDDLEKHRRNTNKNQKMYHSSDEHNQAEFQNPEDLLELDMDLDGGDNVENLMESESIFGCELCFRDFKDRSSLWLHMLYCHRGEAGCTCGICLKLFTNYQELTEHAMLCKDHMESEKRRYFCRICYRQHDSKKKLESHTSIHNLNDEYIKENFDPNNLVSSNPTMTEKLKYEDFIEADVSEYSDTYSQELDITNDSTQHSMTGNGFSNSGQQYYDEVQNYRDQLAYQNFLEGSGHFLESSSFFDNVKTEDSKGEMNQSEDTNKFRCDECYRTYETSLQLTKHKYNVHKNPNRLQYRNDSFGNPVYECEYCGQTYDSPKQLTKHRYNVHKFPTNAVMLDDAGKQMFHCSECPRAFETPRQLQKHRYNVHKSMRKPMGQPGCDSPSSVESLKPGFHYSSFDCEICGEKSTSKTERWKHCYKQHRNEEKLVCSNEDCKKIMPTENFQKEHMNFHAMQGKYPICCEICSKLWTTKMEFWKHVSGVHYSLIGLTCGVCMRMFLTLDELKEHIKIHEPLSEAEFNCDICGRGYSSKPKMTRHRLIHENDPESDEYNILKHTLLKGNKPPVAEKGKYEILNIPKINRNYENDLEIIEVNPDDNGLIDLEQEENTDTLWCDVCPDLTFADLDELRSHRRNIHALYPCDLCPKFYGGVSHLWKHTNRSHKNHPDITCEFCGKTSASRIQLKGHINKNHKEILLGHVVSDGGNPLHVLPDPDPTNLNCRRCGREFRIRSLVRRHEKTCLTKTNFDPDPTNLNCQKCGKYYPIRSLVRRHEKACLNRILKDVDPANLNCKVCGKEFPKRSYCRRHERTCGTKRERAPKDDGPIEIQCEWCPKQFNNRRAYASHVDYMHSLVTCEICDEEEKASFRSKTELYNHCKDKHSDHPDLLCTFEKCRRLLRTKGDLEKHMRDHKNRDNPPTCEYCADIFKGRKKLRIHMLHQHRSEQSRKYICGVCVKVHDDTEKLIAHAYEAHGKIMERDFVCKICAKQYNCNAKVLDHHKNTHDSRYKPCKVCLRIFTDQTLLEEHLQQHAVGDRSINSDLMTDHQCMICMESFDTVVLLHEHVKENHPNLRENSCLICGKKYQSIYTCYDHMENKHGGTYLTCRKCLMLFTDKDEKAAHMMTHGIQEEVDLLTCTLCRARNDSEEALEIHIKEAHADLFEELADRNMCLICSKVLKYKYSIYCHVEKNHPTNYCCRICLMIYKEKDKLDDHVLRLHTRDKEGNPPVFVPKAINKKPVSNKRPKNMCAVCQKVEENTESLRMHVETEHSSVLSKDLTCFLCGHTYANRFKVVSHVKVYHGPPYMCCRECLKIFTSEEEFVAHNAEHESEAALKPQEEEVENSGGVKRKRNRTSLETLPKRPRSSRTKVVNNVNKFEHSEVEAAEDDEDEDEVDDDEEEEEMEEDENEGSGGEMKEEIDDMESDMEYENATDDEDESKLKNDEDEDEEDDEEDDEDDDDVDEDDVDDSIEEDEDEDSKMVSEKDNDDSYVCETVKNDTGGDEFKIKIKHSIGAKEDNEEGKSGNVVKGLKSSEVVRNGEDSKGQSQDTKKMGNSVDDRKSLASCIAK</sequence>
<keyword evidence="9" id="KW-0539">Nucleus</keyword>
<feature type="domain" description="C2H2-type" evidence="13">
    <location>
        <begin position="1481"/>
        <end position="1509"/>
    </location>
</feature>
<evidence type="ECO:0000313" key="15">
    <source>
        <dbReference type="EMBL" id="KAK6621837.1"/>
    </source>
</evidence>
<keyword evidence="3" id="KW-0677">Repeat</keyword>
<feature type="domain" description="C2H2-type" evidence="13">
    <location>
        <begin position="1007"/>
        <end position="1037"/>
    </location>
</feature>
<feature type="domain" description="C2H2-type" evidence="13">
    <location>
        <begin position="636"/>
        <end position="664"/>
    </location>
</feature>
<dbReference type="InterPro" id="IPR050752">
    <property type="entry name" value="C2H2-ZF_domain"/>
</dbReference>
<dbReference type="EMBL" id="JAWJWF010000047">
    <property type="protein sequence ID" value="KAK6621837.1"/>
    <property type="molecule type" value="Genomic_DNA"/>
</dbReference>
<feature type="domain" description="C2H2-type" evidence="13">
    <location>
        <begin position="144"/>
        <end position="172"/>
    </location>
</feature>
<organism evidence="15 16">
    <name type="scientific">Polyplax serrata</name>
    <name type="common">Common mouse louse</name>
    <dbReference type="NCBI Taxonomy" id="468196"/>
    <lineage>
        <taxon>Eukaryota</taxon>
        <taxon>Metazoa</taxon>
        <taxon>Ecdysozoa</taxon>
        <taxon>Arthropoda</taxon>
        <taxon>Hexapoda</taxon>
        <taxon>Insecta</taxon>
        <taxon>Pterygota</taxon>
        <taxon>Neoptera</taxon>
        <taxon>Paraneoptera</taxon>
        <taxon>Psocodea</taxon>
        <taxon>Troctomorpha</taxon>
        <taxon>Phthiraptera</taxon>
        <taxon>Anoplura</taxon>
        <taxon>Polyplacidae</taxon>
        <taxon>Polyplax</taxon>
    </lineage>
</organism>
<dbReference type="PROSITE" id="PS50157">
    <property type="entry name" value="ZINC_FINGER_C2H2_2"/>
    <property type="match status" value="16"/>
</dbReference>
<evidence type="ECO:0000256" key="11">
    <source>
        <dbReference type="PROSITE-ProRule" id="PRU01263"/>
    </source>
</evidence>
<evidence type="ECO:0000256" key="9">
    <source>
        <dbReference type="ARBA" id="ARBA00023242"/>
    </source>
</evidence>
<reference evidence="15 16" key="1">
    <citation type="submission" date="2023-09" db="EMBL/GenBank/DDBJ databases">
        <title>Genomes of two closely related lineages of the louse Polyplax serrata with different host specificities.</title>
        <authorList>
            <person name="Martinu J."/>
            <person name="Tarabai H."/>
            <person name="Stefka J."/>
            <person name="Hypsa V."/>
        </authorList>
    </citation>
    <scope>NUCLEOTIDE SEQUENCE [LARGE SCALE GENOMIC DNA]</scope>
    <source>
        <strain evidence="15">98ZLc_SE</strain>
    </source>
</reference>
<feature type="domain" description="ZAD" evidence="14">
    <location>
        <begin position="7"/>
        <end position="82"/>
    </location>
</feature>
<dbReference type="Proteomes" id="UP001359485">
    <property type="component" value="Unassembled WGS sequence"/>
</dbReference>
<keyword evidence="6" id="KW-0805">Transcription regulation</keyword>
<protein>
    <submittedName>
        <fullName evidence="15">Uncharacterized protein</fullName>
    </submittedName>
</protein>
<evidence type="ECO:0000256" key="3">
    <source>
        <dbReference type="ARBA" id="ARBA00022737"/>
    </source>
</evidence>
<proteinExistence type="predicted"/>
<evidence type="ECO:0000256" key="1">
    <source>
        <dbReference type="ARBA" id="ARBA00004123"/>
    </source>
</evidence>
<feature type="binding site" evidence="11">
    <location>
        <position position="12"/>
    </location>
    <ligand>
        <name>Zn(2+)</name>
        <dbReference type="ChEBI" id="CHEBI:29105"/>
    </ligand>
</feature>
<feature type="binding site" evidence="11">
    <location>
        <position position="9"/>
    </location>
    <ligand>
        <name>Zn(2+)</name>
        <dbReference type="ChEBI" id="CHEBI:29105"/>
    </ligand>
</feature>